<evidence type="ECO:0000313" key="2">
    <source>
        <dbReference type="Proteomes" id="UP000003323"/>
    </source>
</evidence>
<evidence type="ECO:0000313" key="1">
    <source>
        <dbReference type="EMBL" id="EFM40703.1"/>
    </source>
</evidence>
<comment type="caution">
    <text evidence="1">The sequence shown here is derived from an EMBL/GenBank/DDBJ whole genome shotgun (WGS) entry which is preliminary data.</text>
</comment>
<organism evidence="1 2">
    <name type="scientific">Bifidobacterium dentium ATCC 27679</name>
    <dbReference type="NCBI Taxonomy" id="871562"/>
    <lineage>
        <taxon>Bacteria</taxon>
        <taxon>Bacillati</taxon>
        <taxon>Actinomycetota</taxon>
        <taxon>Actinomycetes</taxon>
        <taxon>Bifidobacteriales</taxon>
        <taxon>Bifidobacteriaceae</taxon>
        <taxon>Bifidobacterium</taxon>
    </lineage>
</organism>
<sequence length="49" mass="5600">MQISDYGDRKGTVWQITQHRPVSVCIAADAEHNYEVQEQLNRAEPTKSV</sequence>
<dbReference type="Proteomes" id="UP000003323">
    <property type="component" value="Unassembled WGS sequence"/>
</dbReference>
<proteinExistence type="predicted"/>
<name>E0Q9S8_9BIFI</name>
<dbReference type="AlphaFoldDB" id="E0Q9S8"/>
<accession>E0Q9S8</accession>
<dbReference type="EMBL" id="AEEQ01000011">
    <property type="protein sequence ID" value="EFM40703.1"/>
    <property type="molecule type" value="Genomic_DNA"/>
</dbReference>
<gene>
    <name evidence="1" type="ORF">HMPREF0168_1726</name>
</gene>
<dbReference type="HOGENOM" id="CLU_3132830_0_0_11"/>
<protein>
    <submittedName>
        <fullName evidence="1">Uncharacterized protein</fullName>
    </submittedName>
</protein>
<reference evidence="1 2" key="1">
    <citation type="submission" date="2010-08" db="EMBL/GenBank/DDBJ databases">
        <authorList>
            <person name="Muzny D."/>
            <person name="Qin X."/>
            <person name="Deng J."/>
            <person name="Jiang H."/>
            <person name="Liu Y."/>
            <person name="Qu J."/>
            <person name="Song X.-Z."/>
            <person name="Zhang L."/>
            <person name="Thornton R."/>
            <person name="Coyle M."/>
            <person name="Francisco L."/>
            <person name="Jackson L."/>
            <person name="Javaid M."/>
            <person name="Korchina V."/>
            <person name="Kovar C."/>
            <person name="Mata R."/>
            <person name="Mathew T."/>
            <person name="Ngo R."/>
            <person name="Nguyen L."/>
            <person name="Nguyen N."/>
            <person name="Okwuonu G."/>
            <person name="Ongeri F."/>
            <person name="Pham C."/>
            <person name="Simmons D."/>
            <person name="Wilczek-Boney K."/>
            <person name="Hale W."/>
            <person name="Jakkamsetti A."/>
            <person name="Pham P."/>
            <person name="Ruth R."/>
            <person name="San Lucas F."/>
            <person name="Warren J."/>
            <person name="Zhang J."/>
            <person name="Zhao Z."/>
            <person name="Zhou C."/>
            <person name="Zhu D."/>
            <person name="Lee S."/>
            <person name="Bess C."/>
            <person name="Blankenburg K."/>
            <person name="Forbes L."/>
            <person name="Fu Q."/>
            <person name="Gubbala S."/>
            <person name="Hirani K."/>
            <person name="Jayaseelan J.C."/>
            <person name="Lara F."/>
            <person name="Munidasa M."/>
            <person name="Palculict T."/>
            <person name="Patil S."/>
            <person name="Pu L.-L."/>
            <person name="Saada N."/>
            <person name="Tang L."/>
            <person name="Weissenberger G."/>
            <person name="Zhu Y."/>
            <person name="Hemphill L."/>
            <person name="Shang Y."/>
            <person name="Youmans B."/>
            <person name="Ayvaz T."/>
            <person name="Ross M."/>
            <person name="Santibanez J."/>
            <person name="Aqrawi P."/>
            <person name="Gross S."/>
            <person name="Joshi V."/>
            <person name="Fowler G."/>
            <person name="Nazareth L."/>
            <person name="Reid J."/>
            <person name="Worley K."/>
            <person name="Petrosino J."/>
            <person name="Highlander S."/>
            <person name="Gibbs R."/>
        </authorList>
    </citation>
    <scope>NUCLEOTIDE SEQUENCE [LARGE SCALE GENOMIC DNA]</scope>
    <source>
        <strain evidence="1 2">ATCC 27679</strain>
    </source>
</reference>